<dbReference type="Pfam" id="PF00249">
    <property type="entry name" value="Myb_DNA-binding"/>
    <property type="match status" value="2"/>
</dbReference>
<reference evidence="4" key="1">
    <citation type="journal article" date="2020" name="Fungal Divers.">
        <title>Resolving the Mortierellaceae phylogeny through synthesis of multi-gene phylogenetics and phylogenomics.</title>
        <authorList>
            <person name="Vandepol N."/>
            <person name="Liber J."/>
            <person name="Desiro A."/>
            <person name="Na H."/>
            <person name="Kennedy M."/>
            <person name="Barry K."/>
            <person name="Grigoriev I.V."/>
            <person name="Miller A.N."/>
            <person name="O'Donnell K."/>
            <person name="Stajich J.E."/>
            <person name="Bonito G."/>
        </authorList>
    </citation>
    <scope>NUCLEOTIDE SEQUENCE</scope>
    <source>
        <strain evidence="4">BC1065</strain>
    </source>
</reference>
<accession>A0A9P6QDK8</accession>
<feature type="domain" description="Myb-like" evidence="2">
    <location>
        <begin position="55"/>
        <end position="103"/>
    </location>
</feature>
<dbReference type="SMART" id="SM00717">
    <property type="entry name" value="SANT"/>
    <property type="match status" value="6"/>
</dbReference>
<evidence type="ECO:0000313" key="5">
    <source>
        <dbReference type="Proteomes" id="UP000807716"/>
    </source>
</evidence>
<gene>
    <name evidence="4" type="primary">SNAPC4_1</name>
    <name evidence="4" type="ORF">DFQ27_000199</name>
</gene>
<name>A0A9P6QDK8_9FUNG</name>
<dbReference type="AlphaFoldDB" id="A0A9P6QDK8"/>
<dbReference type="PROSITE" id="PS51294">
    <property type="entry name" value="HTH_MYB"/>
    <property type="match status" value="2"/>
</dbReference>
<sequence length="621" mass="72290">MTPMHMTLGRAASSVVSPRWRMHLAPQLAQKPAKPTLERPLPLIRLLSHVSSVLNTKRTRRPWQLENDVKLLELRRQGWSWKAVAQFFGRSQTVVRRRFNGLLGLGTYGRHGPSSSSNALGKQMEVLKIWINEQGMSWEQAAMLLDTKVPILQHRLRVFQEEQEDLRVLLQTEDEGVKETASVADRRKTRQPTRVRFSQTGEAKLLQAIEQYGTDDWETIAEQVFDNKYTPHQLRRKFIKIKHWNRAREDRLMSYVSLVDNDPKDVRNDAVWQAAADEIAVKEGVQYTPAECRDKWIDVVQRMGVELADWSRPWSDKDIDAFWKQWKTHGQDWEAIAGQLERRTAKECRQRFSYLLKDVSKKGPKDPDEIEALRTYFSTSYSARVNWTTDMQDRLFAAVQAWRDMGKGMRINWKWVARRVDIPGVTGRKCLMRWNNYHLKDLRRPNSMGFSEEEDQKLMKAVADYQQEIWIELARRGLFADRPAEALQARWDEIRDSLVRVGSSDTRTVEDVQEDIAKMVRQQFRVEPASKIPLGLLPGKDELLQYQAESSMDTVSDDSDQLDSDQPAQDRGVIKKWTEEEAQQLKALLAKYGQSTIAWQFIAQILGTTPGRCKSRWRRKQ</sequence>
<dbReference type="EMBL" id="JAAAJB010000102">
    <property type="protein sequence ID" value="KAG0266068.1"/>
    <property type="molecule type" value="Genomic_DNA"/>
</dbReference>
<dbReference type="InterPro" id="IPR017930">
    <property type="entry name" value="Myb_dom"/>
</dbReference>
<feature type="domain" description="HTH myb-type" evidence="3">
    <location>
        <begin position="329"/>
        <end position="360"/>
    </location>
</feature>
<dbReference type="InterPro" id="IPR001005">
    <property type="entry name" value="SANT/Myb"/>
</dbReference>
<dbReference type="Gene3D" id="1.10.10.60">
    <property type="entry name" value="Homeodomain-like"/>
    <property type="match status" value="5"/>
</dbReference>
<dbReference type="GO" id="GO:0000978">
    <property type="term" value="F:RNA polymerase II cis-regulatory region sequence-specific DNA binding"/>
    <property type="evidence" value="ECO:0007669"/>
    <property type="project" value="TreeGrafter"/>
</dbReference>
<proteinExistence type="predicted"/>
<dbReference type="SUPFAM" id="SSF46689">
    <property type="entry name" value="Homeodomain-like"/>
    <property type="match status" value="4"/>
</dbReference>
<feature type="domain" description="Myb-like" evidence="2">
    <location>
        <begin position="450"/>
        <end position="495"/>
    </location>
</feature>
<feature type="domain" description="Myb-like" evidence="2">
    <location>
        <begin position="313"/>
        <end position="356"/>
    </location>
</feature>
<dbReference type="InterPro" id="IPR050560">
    <property type="entry name" value="MYB_TF"/>
</dbReference>
<dbReference type="PANTHER" id="PTHR45614">
    <property type="entry name" value="MYB PROTEIN-RELATED"/>
    <property type="match status" value="1"/>
</dbReference>
<dbReference type="OrthoDB" id="2350934at2759"/>
<protein>
    <submittedName>
        <fullName evidence="4">Myblike DNAbinding domain-containing protein</fullName>
    </submittedName>
</protein>
<evidence type="ECO:0000256" key="1">
    <source>
        <dbReference type="SAM" id="MobiDB-lite"/>
    </source>
</evidence>
<dbReference type="InterPro" id="IPR009057">
    <property type="entry name" value="Homeodomain-like_sf"/>
</dbReference>
<feature type="domain" description="Myb-like" evidence="2">
    <location>
        <begin position="379"/>
        <end position="438"/>
    </location>
</feature>
<organism evidence="4 5">
    <name type="scientific">Actinomortierella ambigua</name>
    <dbReference type="NCBI Taxonomy" id="1343610"/>
    <lineage>
        <taxon>Eukaryota</taxon>
        <taxon>Fungi</taxon>
        <taxon>Fungi incertae sedis</taxon>
        <taxon>Mucoromycota</taxon>
        <taxon>Mortierellomycotina</taxon>
        <taxon>Mortierellomycetes</taxon>
        <taxon>Mortierellales</taxon>
        <taxon>Mortierellaceae</taxon>
        <taxon>Actinomortierella</taxon>
    </lineage>
</organism>
<feature type="domain" description="HTH myb-type" evidence="3">
    <location>
        <begin position="576"/>
        <end position="621"/>
    </location>
</feature>
<keyword evidence="5" id="KW-1185">Reference proteome</keyword>
<evidence type="ECO:0000259" key="2">
    <source>
        <dbReference type="PROSITE" id="PS50090"/>
    </source>
</evidence>
<evidence type="ECO:0000313" key="4">
    <source>
        <dbReference type="EMBL" id="KAG0266068.1"/>
    </source>
</evidence>
<feature type="domain" description="Myb-like" evidence="2">
    <location>
        <begin position="576"/>
        <end position="621"/>
    </location>
</feature>
<evidence type="ECO:0000259" key="3">
    <source>
        <dbReference type="PROSITE" id="PS51294"/>
    </source>
</evidence>
<feature type="region of interest" description="Disordered" evidence="1">
    <location>
        <begin position="549"/>
        <end position="569"/>
    </location>
</feature>
<comment type="caution">
    <text evidence="4">The sequence shown here is derived from an EMBL/GenBank/DDBJ whole genome shotgun (WGS) entry which is preliminary data.</text>
</comment>
<dbReference type="GO" id="GO:0005634">
    <property type="term" value="C:nucleus"/>
    <property type="evidence" value="ECO:0007669"/>
    <property type="project" value="TreeGrafter"/>
</dbReference>
<dbReference type="Proteomes" id="UP000807716">
    <property type="component" value="Unassembled WGS sequence"/>
</dbReference>
<dbReference type="CDD" id="cd00167">
    <property type="entry name" value="SANT"/>
    <property type="match status" value="4"/>
</dbReference>
<dbReference type="PROSITE" id="PS50090">
    <property type="entry name" value="MYB_LIKE"/>
    <property type="match status" value="5"/>
</dbReference>
<dbReference type="GO" id="GO:0000981">
    <property type="term" value="F:DNA-binding transcription factor activity, RNA polymerase II-specific"/>
    <property type="evidence" value="ECO:0007669"/>
    <property type="project" value="TreeGrafter"/>
</dbReference>